<proteinExistence type="predicted"/>
<dbReference type="Proteomes" id="UP000789524">
    <property type="component" value="Unassembled WGS sequence"/>
</dbReference>
<dbReference type="EMBL" id="CAKASE010000074">
    <property type="protein sequence ID" value="CAG9575584.1"/>
    <property type="molecule type" value="Genomic_DNA"/>
</dbReference>
<accession>A0A8J2R240</accession>
<keyword evidence="1" id="KW-0812">Transmembrane</keyword>
<evidence type="ECO:0000313" key="2">
    <source>
        <dbReference type="EMBL" id="CAG9575584.1"/>
    </source>
</evidence>
<feature type="transmembrane region" description="Helical" evidence="1">
    <location>
        <begin position="128"/>
        <end position="147"/>
    </location>
</feature>
<comment type="caution">
    <text evidence="2">The sequence shown here is derived from an EMBL/GenBank/DDBJ whole genome shotgun (WGS) entry which is preliminary data.</text>
</comment>
<sequence>MSSSVAVVRVRRRPAPLVPAVRWSTACLPQQPAHHIKFHGFIETPKHYFNLRLRKFFVTQTLSIVLGTSSRVQHAEYSALPADKTKRTHKDRAAGARSVRGHACECADFDSGVDEPPKGILLKAAKSVLGWVAVMALGSAVACVARWRGTSHRGRKTGSATCARAVLHDRATTAIY</sequence>
<organism evidence="2 3">
    <name type="scientific">Danaus chrysippus</name>
    <name type="common">African queen</name>
    <dbReference type="NCBI Taxonomy" id="151541"/>
    <lineage>
        <taxon>Eukaryota</taxon>
        <taxon>Metazoa</taxon>
        <taxon>Ecdysozoa</taxon>
        <taxon>Arthropoda</taxon>
        <taxon>Hexapoda</taxon>
        <taxon>Insecta</taxon>
        <taxon>Pterygota</taxon>
        <taxon>Neoptera</taxon>
        <taxon>Endopterygota</taxon>
        <taxon>Lepidoptera</taxon>
        <taxon>Glossata</taxon>
        <taxon>Ditrysia</taxon>
        <taxon>Papilionoidea</taxon>
        <taxon>Nymphalidae</taxon>
        <taxon>Danainae</taxon>
        <taxon>Danaini</taxon>
        <taxon>Danaina</taxon>
        <taxon>Danaus</taxon>
        <taxon>Anosia</taxon>
    </lineage>
</organism>
<keyword evidence="1" id="KW-0472">Membrane</keyword>
<evidence type="ECO:0000256" key="1">
    <source>
        <dbReference type="SAM" id="Phobius"/>
    </source>
</evidence>
<keyword evidence="3" id="KW-1185">Reference proteome</keyword>
<dbReference type="AlphaFoldDB" id="A0A8J2R240"/>
<evidence type="ECO:0000313" key="3">
    <source>
        <dbReference type="Proteomes" id="UP000789524"/>
    </source>
</evidence>
<reference evidence="2" key="1">
    <citation type="submission" date="2021-09" db="EMBL/GenBank/DDBJ databases">
        <authorList>
            <person name="Martin H S."/>
        </authorList>
    </citation>
    <scope>NUCLEOTIDE SEQUENCE</scope>
</reference>
<protein>
    <submittedName>
        <fullName evidence="2">(African queen) hypothetical protein</fullName>
    </submittedName>
</protein>
<name>A0A8J2R240_9NEOP</name>
<keyword evidence="1" id="KW-1133">Transmembrane helix</keyword>
<gene>
    <name evidence="2" type="ORF">DCHRY22_LOCUS11457</name>
</gene>